<reference evidence="16 17" key="1">
    <citation type="journal article" date="2018" name="Nat. Ecol. Evol.">
        <title>Pezizomycetes genomes reveal the molecular basis of ectomycorrhizal truffle lifestyle.</title>
        <authorList>
            <person name="Murat C."/>
            <person name="Payen T."/>
            <person name="Noel B."/>
            <person name="Kuo A."/>
            <person name="Morin E."/>
            <person name="Chen J."/>
            <person name="Kohler A."/>
            <person name="Krizsan K."/>
            <person name="Balestrini R."/>
            <person name="Da Silva C."/>
            <person name="Montanini B."/>
            <person name="Hainaut M."/>
            <person name="Levati E."/>
            <person name="Barry K.W."/>
            <person name="Belfiori B."/>
            <person name="Cichocki N."/>
            <person name="Clum A."/>
            <person name="Dockter R.B."/>
            <person name="Fauchery L."/>
            <person name="Guy J."/>
            <person name="Iotti M."/>
            <person name="Le Tacon F."/>
            <person name="Lindquist E.A."/>
            <person name="Lipzen A."/>
            <person name="Malagnac F."/>
            <person name="Mello A."/>
            <person name="Molinier V."/>
            <person name="Miyauchi S."/>
            <person name="Poulain J."/>
            <person name="Riccioni C."/>
            <person name="Rubini A."/>
            <person name="Sitrit Y."/>
            <person name="Splivallo R."/>
            <person name="Traeger S."/>
            <person name="Wang M."/>
            <person name="Zifcakova L."/>
            <person name="Wipf D."/>
            <person name="Zambonelli A."/>
            <person name="Paolocci F."/>
            <person name="Nowrousian M."/>
            <person name="Ottonello S."/>
            <person name="Baldrian P."/>
            <person name="Spatafora J.W."/>
            <person name="Henrissat B."/>
            <person name="Nagy L.G."/>
            <person name="Aury J.M."/>
            <person name="Wincker P."/>
            <person name="Grigoriev I.V."/>
            <person name="Bonfante P."/>
            <person name="Martin F.M."/>
        </authorList>
    </citation>
    <scope>NUCLEOTIDE SEQUENCE [LARGE SCALE GENOMIC DNA]</scope>
    <source>
        <strain evidence="16 17">RN42</strain>
    </source>
</reference>
<dbReference type="SUPFAM" id="SSF47473">
    <property type="entry name" value="EF-hand"/>
    <property type="match status" value="1"/>
</dbReference>
<comment type="subunit">
    <text evidence="12">Heterodimer of a large membrane-associated beta subunit and a small pyruvoyl-containing alpha subunit. Interacts with pstB2. This interaction may be a means to structurally tether the donor membrane (ER) harboring PstB2 to acceptor membranes (Golgi/endosomes) harboring PSD2 during PtdSer transport to the site of PtdEtn synthesis.</text>
</comment>
<dbReference type="InterPro" id="IPR035892">
    <property type="entry name" value="C2_domain_sf"/>
</dbReference>
<keyword evidence="10 12" id="KW-1208">Phospholipid metabolism</keyword>
<evidence type="ECO:0000256" key="9">
    <source>
        <dbReference type="ARBA" id="ARBA00023239"/>
    </source>
</evidence>
<dbReference type="PROSITE" id="PS50222">
    <property type="entry name" value="EF_HAND_2"/>
    <property type="match status" value="1"/>
</dbReference>
<dbReference type="Pfam" id="PF00168">
    <property type="entry name" value="C2"/>
    <property type="match status" value="2"/>
</dbReference>
<feature type="active site" description="Charge relay system; for autoendoproteolytic cleavage activity" evidence="12">
    <location>
        <position position="862"/>
    </location>
</feature>
<feature type="compositionally biased region" description="Acidic residues" evidence="13">
    <location>
        <begin position="205"/>
        <end position="217"/>
    </location>
</feature>
<feature type="modified residue" description="Pyruvic acid (Ser); by autocatalysis" evidence="12">
    <location>
        <position position="1007"/>
    </location>
</feature>
<accession>A0A3N4IMA6</accession>
<feature type="compositionally biased region" description="Polar residues" evidence="13">
    <location>
        <begin position="387"/>
        <end position="396"/>
    </location>
</feature>
<feature type="region of interest" description="Disordered" evidence="13">
    <location>
        <begin position="364"/>
        <end position="454"/>
    </location>
</feature>
<sequence length="1078" mass="119706">MVLRSIPTRLSGRKSTNSSTRTSPTTSKPASPRIMNDSTLKLKVTAVKGRDLAAMDRNGFSDPYLVIGLAEYRFTTEVQNKTLNPEWNDTFEMSLSGTNSFNMACVCWDKDRFGKDYMGEFNVAVNDLFANGSLIEERWFPLRSTRKKTTITGEILLQFALEDTVEGSTEEQIVKKWNSWVANVKGASPSSDESGSDDLQGGERLDDDDDDSSENSDELAAQLEEAGVSGISTEKTTTDLSKKPKKDSKKKKKSHKPFELFSSSDVVGVVFLEVGSVTDLPPEKNMTRTGFDMDPFVVVSLGKKVYRTKHIRHNLNPVFDEKMVFQVLRHEQNYSINFTVIDRDKLSGNDYVGEAAFGLQQIVATQPSPNPETGLYMLPTPSREDLTSSGNGNGSKSRFRIPLSRSASGTNLAKKPGRVNSAKSSSNASLTAEQELDPQQLTQPPAPNKMMPVADSMDYDLQPFDLPLLLKNKDRWESKHSPEVHIKAKYVPYPALRQQFWRVMLKQYDADDSGEISRVELTTMLDTLGSTLTAKTIDSFFYRYMDEGETIDNKELTFDQAIICLEEKLNATSDRPSGGALQSLKAHLPKLNLPGMDKSEEENAAKQGEISQDAAGLIPVESEFGTGASSTTLAGSTITAPKLDEAGAEGAHLEDELVESDDKATEHVIQINECPLCHQPRLNKRSEVDIVTHLATCASQDWRSVDRLVMGGFVTASQAQRKWYSKVITKISYGGYKLGANSANILVQDRLTGQIQEERMSVYVRLGIRLLYKGMKSSNMENKKIRKLLESLSVKQGKKYDNPASAREIKGFIEFHQLNLDEVLLPLEEFKTFNEFFYRALKPGARPCSSPDNPKIIVSPADCRSIVFNKVSDATNIWIKGREFTIKRLLGDAYPEDVDRFQNGALGIFRLAPQDYHRFHIPVDGIMGEPKLIKGEYYTVNPMAIRSALDVYGENVRILVPIDSPIFGRVMVICVGAMMVGSTVITAQAGSEVKRTDELGYFKFGGSTLVVLFENGKMRWDEDLISNSTSALETLVRVGMAVGHSPDTVSPPERKEHVTAEDMADARRRIEGSMAPHA</sequence>
<evidence type="ECO:0000259" key="15">
    <source>
        <dbReference type="PROSITE" id="PS50222"/>
    </source>
</evidence>
<feature type="active site" description="Charge relay system; for autoendoproteolytic cleavage activity" evidence="12">
    <location>
        <position position="1007"/>
    </location>
</feature>
<evidence type="ECO:0000256" key="4">
    <source>
        <dbReference type="ARBA" id="ARBA00022837"/>
    </source>
</evidence>
<dbReference type="SMART" id="SM00239">
    <property type="entry name" value="C2"/>
    <property type="match status" value="2"/>
</dbReference>
<keyword evidence="5 12" id="KW-0443">Lipid metabolism</keyword>
<dbReference type="PROSITE" id="PS50004">
    <property type="entry name" value="C2"/>
    <property type="match status" value="2"/>
</dbReference>
<keyword evidence="6 12" id="KW-0472">Membrane</keyword>
<keyword evidence="12" id="KW-0967">Endosome</keyword>
<dbReference type="Proteomes" id="UP000275078">
    <property type="component" value="Unassembled WGS sequence"/>
</dbReference>
<evidence type="ECO:0000256" key="8">
    <source>
        <dbReference type="ARBA" id="ARBA00023209"/>
    </source>
</evidence>
<dbReference type="GO" id="GO:0005509">
    <property type="term" value="F:calcium ion binding"/>
    <property type="evidence" value="ECO:0007669"/>
    <property type="project" value="InterPro"/>
</dbReference>
<feature type="compositionally biased region" description="Polar residues" evidence="13">
    <location>
        <begin position="421"/>
        <end position="443"/>
    </location>
</feature>
<name>A0A3N4IMA6_ASCIM</name>
<dbReference type="InterPro" id="IPR033179">
    <property type="entry name" value="PSD_type2_pro"/>
</dbReference>
<dbReference type="InterPro" id="IPR033177">
    <property type="entry name" value="PSD-B"/>
</dbReference>
<dbReference type="GO" id="GO:0004609">
    <property type="term" value="F:phosphatidylserine decarboxylase activity"/>
    <property type="evidence" value="ECO:0007669"/>
    <property type="project" value="UniProtKB-UniRule"/>
</dbReference>
<dbReference type="InterPro" id="IPR000008">
    <property type="entry name" value="C2_dom"/>
</dbReference>
<keyword evidence="2 12" id="KW-0444">Lipid biosynthesis</keyword>
<evidence type="ECO:0000256" key="3">
    <source>
        <dbReference type="ARBA" id="ARBA00022793"/>
    </source>
</evidence>
<comment type="subcellular location">
    <subcellularLocation>
        <location evidence="12">Golgi apparatus membrane</location>
        <topology evidence="12">Peripheral membrane protein</topology>
        <orientation evidence="12">Cytoplasmic side</orientation>
    </subcellularLocation>
    <subcellularLocation>
        <location evidence="12">Endosome membrane</location>
        <topology evidence="12">Peripheral membrane protein</topology>
        <orientation evidence="12">Cytoplasmic side</orientation>
    </subcellularLocation>
</comment>
<feature type="region of interest" description="Disordered" evidence="13">
    <location>
        <begin position="185"/>
        <end position="254"/>
    </location>
</feature>
<evidence type="ECO:0000256" key="5">
    <source>
        <dbReference type="ARBA" id="ARBA00023098"/>
    </source>
</evidence>
<comment type="cofactor">
    <cofactor evidence="12">
        <name>pyruvate</name>
        <dbReference type="ChEBI" id="CHEBI:15361"/>
    </cofactor>
    <text evidence="12">Binds 1 pyruvoyl group covalently per subunit.</text>
</comment>
<keyword evidence="12" id="KW-0333">Golgi apparatus</keyword>
<dbReference type="GO" id="GO:0005795">
    <property type="term" value="C:Golgi stack"/>
    <property type="evidence" value="ECO:0007669"/>
    <property type="project" value="UniProtKB-UniRule"/>
</dbReference>
<dbReference type="InterPro" id="IPR003817">
    <property type="entry name" value="PS_Dcarbxylase"/>
</dbReference>
<comment type="catalytic activity">
    <reaction evidence="12">
        <text>a 1,2-diacyl-sn-glycero-3-phospho-L-serine + H(+) = a 1,2-diacyl-sn-glycero-3-phosphoethanolamine + CO2</text>
        <dbReference type="Rhea" id="RHEA:20828"/>
        <dbReference type="ChEBI" id="CHEBI:15378"/>
        <dbReference type="ChEBI" id="CHEBI:16526"/>
        <dbReference type="ChEBI" id="CHEBI:57262"/>
        <dbReference type="ChEBI" id="CHEBI:64612"/>
        <dbReference type="EC" id="4.1.1.65"/>
    </reaction>
</comment>
<feature type="chain" id="PRO_5023471765" description="Phosphatidylserine decarboxylase 2 beta chain" evidence="12">
    <location>
        <begin position="1"/>
        <end position="1006"/>
    </location>
</feature>
<dbReference type="PANTHER" id="PTHR10067">
    <property type="entry name" value="PHOSPHATIDYLSERINE DECARBOXYLASE"/>
    <property type="match status" value="1"/>
</dbReference>
<comment type="pathway">
    <text evidence="1">Lipid metabolism.</text>
</comment>
<gene>
    <name evidence="12" type="primary">PSD2</name>
    <name evidence="16" type="ORF">BJ508DRAFT_302940</name>
</gene>
<feature type="compositionally biased region" description="Low complexity" evidence="13">
    <location>
        <begin position="13"/>
        <end position="33"/>
    </location>
</feature>
<evidence type="ECO:0000256" key="11">
    <source>
        <dbReference type="ARBA" id="ARBA00023317"/>
    </source>
</evidence>
<evidence type="ECO:0000313" key="16">
    <source>
        <dbReference type="EMBL" id="RPA85270.1"/>
    </source>
</evidence>
<keyword evidence="3 12" id="KW-0210">Decarboxylase</keyword>
<feature type="domain" description="EF-hand" evidence="15">
    <location>
        <begin position="496"/>
        <end position="531"/>
    </location>
</feature>
<evidence type="ECO:0000256" key="10">
    <source>
        <dbReference type="ARBA" id="ARBA00023264"/>
    </source>
</evidence>
<dbReference type="HAMAP" id="MF_00663">
    <property type="entry name" value="PS_decarb_PSD_B_type2"/>
    <property type="match status" value="1"/>
</dbReference>
<dbReference type="Pfam" id="PF02666">
    <property type="entry name" value="PS_Dcarbxylase"/>
    <property type="match status" value="1"/>
</dbReference>
<dbReference type="STRING" id="1160509.A0A3N4IMA6"/>
<dbReference type="InterPro" id="IPR018247">
    <property type="entry name" value="EF_Hand_1_Ca_BS"/>
</dbReference>
<feature type="domain" description="C2" evidence="14">
    <location>
        <begin position="252"/>
        <end position="372"/>
    </location>
</feature>
<keyword evidence="11 12" id="KW-0670">Pyruvate</keyword>
<comment type="pathway">
    <text evidence="12">Phospholipid metabolism; phosphatidylethanolamine biosynthesis; phosphatidylethanolamine from CDP-diacylglycerol: step 2/2.</text>
</comment>
<feature type="active site" description="Schiff-base intermediate with substrate; via pyruvic acid; for decarboxylase activity" evidence="12">
    <location>
        <position position="1007"/>
    </location>
</feature>
<dbReference type="EC" id="4.1.1.65" evidence="12"/>
<comment type="domain">
    <text evidence="12">The C2 domains have an essential, but non-catalytic function. They may facilitate interactions with other proteins and are required for lipid transport function.</text>
</comment>
<keyword evidence="17" id="KW-1185">Reference proteome</keyword>
<dbReference type="InterPro" id="IPR011992">
    <property type="entry name" value="EF-hand-dom_pair"/>
</dbReference>
<dbReference type="Gene3D" id="2.60.40.150">
    <property type="entry name" value="C2 domain"/>
    <property type="match status" value="2"/>
</dbReference>
<comment type="similarity">
    <text evidence="12">Belongs to the phosphatidylserine decarboxylase family. PSD-B subfamily. Eukaryotic type II sub-subfamily.</text>
</comment>
<evidence type="ECO:0000256" key="7">
    <source>
        <dbReference type="ARBA" id="ARBA00023145"/>
    </source>
</evidence>
<evidence type="ECO:0000256" key="2">
    <source>
        <dbReference type="ARBA" id="ARBA00022516"/>
    </source>
</evidence>
<evidence type="ECO:0000256" key="1">
    <source>
        <dbReference type="ARBA" id="ARBA00005189"/>
    </source>
</evidence>
<evidence type="ECO:0000313" key="17">
    <source>
        <dbReference type="Proteomes" id="UP000275078"/>
    </source>
</evidence>
<evidence type="ECO:0000256" key="6">
    <source>
        <dbReference type="ARBA" id="ARBA00023136"/>
    </source>
</evidence>
<dbReference type="UniPathway" id="UPA00558">
    <property type="reaction ID" value="UER00616"/>
</dbReference>
<feature type="site" description="Cleavage (non-hydrolytic); by autocatalysis" evidence="12">
    <location>
        <begin position="1006"/>
        <end position="1007"/>
    </location>
</feature>
<protein>
    <recommendedName>
        <fullName evidence="12">Phosphatidylserine decarboxylase proenzyme 2</fullName>
        <ecNumber evidence="12">4.1.1.65</ecNumber>
    </recommendedName>
    <component>
        <recommendedName>
            <fullName evidence="12">Phosphatidylserine decarboxylase 2 beta chain</fullName>
        </recommendedName>
    </component>
    <component>
        <recommendedName>
            <fullName evidence="12">Phosphatidylserine decarboxylase 2 alpha chain</fullName>
        </recommendedName>
    </component>
</protein>
<keyword evidence="8 12" id="KW-0594">Phospholipid biosynthesis</keyword>
<organism evidence="16 17">
    <name type="scientific">Ascobolus immersus RN42</name>
    <dbReference type="NCBI Taxonomy" id="1160509"/>
    <lineage>
        <taxon>Eukaryota</taxon>
        <taxon>Fungi</taxon>
        <taxon>Dikarya</taxon>
        <taxon>Ascomycota</taxon>
        <taxon>Pezizomycotina</taxon>
        <taxon>Pezizomycetes</taxon>
        <taxon>Pezizales</taxon>
        <taxon>Ascobolaceae</taxon>
        <taxon>Ascobolus</taxon>
    </lineage>
</organism>
<dbReference type="GO" id="GO:0000139">
    <property type="term" value="C:Golgi membrane"/>
    <property type="evidence" value="ECO:0007669"/>
    <property type="project" value="UniProtKB-SubCell"/>
</dbReference>
<dbReference type="GO" id="GO:0016540">
    <property type="term" value="P:protein autoprocessing"/>
    <property type="evidence" value="ECO:0007669"/>
    <property type="project" value="UniProtKB-UniRule"/>
</dbReference>
<evidence type="ECO:0000259" key="14">
    <source>
        <dbReference type="PROSITE" id="PS50004"/>
    </source>
</evidence>
<dbReference type="GO" id="GO:0006646">
    <property type="term" value="P:phosphatidylethanolamine biosynthetic process"/>
    <property type="evidence" value="ECO:0007669"/>
    <property type="project" value="UniProtKB-UniRule"/>
</dbReference>
<feature type="chain" id="PRO_5023471764" description="Phosphatidylserine decarboxylase 2 alpha chain" evidence="12">
    <location>
        <begin position="1007"/>
        <end position="1078"/>
    </location>
</feature>
<dbReference type="AlphaFoldDB" id="A0A3N4IMA6"/>
<evidence type="ECO:0000256" key="12">
    <source>
        <dbReference type="HAMAP-Rule" id="MF_03209"/>
    </source>
</evidence>
<keyword evidence="7 12" id="KW-0865">Zymogen</keyword>
<dbReference type="InterPro" id="IPR002048">
    <property type="entry name" value="EF_hand_dom"/>
</dbReference>
<comment type="PTM">
    <text evidence="12">Is synthesized initially as an inactive proenzyme. Formation of the active enzyme involves a self-maturation process in which the active site pyruvoyl group is generated from an internal serine residue via an autocatalytic post-translational modification. Two non-identical subunits are generated from the proenzyme in this reaction, and the pyruvate is formed at the N-terminus of the alpha chain, which is derived from the carboxyl end of the proenzyme. The autoendoproteolytic cleavage occurs by a canonical serine protease mechanism, in which the side chain hydroxyl group of the serine supplies its oxygen atom to form the C-terminus of the beta chain, while the remainder of the serine residue undergoes an oxidative deamination to produce ammonia and the pyruvoyl prosthetic group on the alpha chain. During this reaction, the Ser that is part of the protease active site of the proenzyme becomes the pyruvoyl prosthetic group, which constitutes an essential element of the active site of the mature decarboxylase.</text>
</comment>
<dbReference type="PANTHER" id="PTHR10067:SF17">
    <property type="entry name" value="PHOSPHATIDYLSERINE DECARBOXYLASE PROENZYME 2"/>
    <property type="match status" value="1"/>
</dbReference>
<dbReference type="OrthoDB" id="67700at2759"/>
<feature type="compositionally biased region" description="Basic residues" evidence="13">
    <location>
        <begin position="243"/>
        <end position="254"/>
    </location>
</feature>
<dbReference type="FunFam" id="1.10.238.10:FF:000445">
    <property type="entry name" value="Phosphatidylserine decarboxylase proenzyme 2"/>
    <property type="match status" value="1"/>
</dbReference>
<evidence type="ECO:0000256" key="13">
    <source>
        <dbReference type="SAM" id="MobiDB-lite"/>
    </source>
</evidence>
<keyword evidence="9 12" id="KW-0456">Lyase</keyword>
<feature type="domain" description="C2" evidence="14">
    <location>
        <begin position="22"/>
        <end position="140"/>
    </location>
</feature>
<dbReference type="CDD" id="cd04039">
    <property type="entry name" value="C2_PSD"/>
    <property type="match status" value="1"/>
</dbReference>
<dbReference type="GO" id="GO:0010008">
    <property type="term" value="C:endosome membrane"/>
    <property type="evidence" value="ECO:0007669"/>
    <property type="project" value="UniProtKB-SubCell"/>
</dbReference>
<feature type="active site" description="Charge relay system; for autoendoproteolytic cleavage activity" evidence="12">
    <location>
        <position position="920"/>
    </location>
</feature>
<dbReference type="NCBIfam" id="TIGR00163">
    <property type="entry name" value="PS_decarb"/>
    <property type="match status" value="1"/>
</dbReference>
<dbReference type="EMBL" id="ML119654">
    <property type="protein sequence ID" value="RPA85270.1"/>
    <property type="molecule type" value="Genomic_DNA"/>
</dbReference>
<comment type="function">
    <text evidence="12">Catalyzes the formation of phosphatidylethanolamine (PtdEtn) from phosphatidylserine (PtdSer). Plays a central role in phospholipid metabolism and in the interorganelle trafficking of phosphatidylserine.</text>
</comment>
<feature type="region of interest" description="Disordered" evidence="13">
    <location>
        <begin position="1"/>
        <end position="34"/>
    </location>
</feature>
<keyword evidence="4" id="KW-0106">Calcium</keyword>
<proteinExistence type="inferred from homology"/>
<dbReference type="Gene3D" id="1.10.238.10">
    <property type="entry name" value="EF-hand"/>
    <property type="match status" value="1"/>
</dbReference>
<dbReference type="PROSITE" id="PS00018">
    <property type="entry name" value="EF_HAND_1"/>
    <property type="match status" value="1"/>
</dbReference>
<dbReference type="SUPFAM" id="SSF49562">
    <property type="entry name" value="C2 domain (Calcium/lipid-binding domain, CaLB)"/>
    <property type="match status" value="2"/>
</dbReference>